<dbReference type="InterPro" id="IPR044680">
    <property type="entry name" value="EX1/2"/>
</dbReference>
<accession>A0A2C9UJ51</accession>
<dbReference type="EMBL" id="CM004400">
    <property type="protein sequence ID" value="OAY30885.1"/>
    <property type="molecule type" value="Genomic_DNA"/>
</dbReference>
<keyword evidence="3" id="KW-1185">Reference proteome</keyword>
<evidence type="ECO:0000313" key="2">
    <source>
        <dbReference type="EMBL" id="OAY30885.1"/>
    </source>
</evidence>
<comment type="caution">
    <text evidence="2">The sequence shown here is derived from an EMBL/GenBank/DDBJ whole genome shotgun (WGS) entry which is preliminary data.</text>
</comment>
<dbReference type="AlphaFoldDB" id="A0A2C9UJ51"/>
<dbReference type="PANTHER" id="PTHR33917:SF2">
    <property type="entry name" value="PROTEIN EXECUTER 2, CHLOROPLASTIC"/>
    <property type="match status" value="1"/>
</dbReference>
<dbReference type="Gramene" id="Manes.14G066600.1.v8.1">
    <property type="protein sequence ID" value="Manes.14G066600.1.v8.1.CDS"/>
    <property type="gene ID" value="Manes.14G066600.v8.1"/>
</dbReference>
<evidence type="ECO:0000313" key="3">
    <source>
        <dbReference type="Proteomes" id="UP000091857"/>
    </source>
</evidence>
<reference evidence="3" key="1">
    <citation type="journal article" date="2016" name="Nat. Biotechnol.">
        <title>Sequencing wild and cultivated cassava and related species reveals extensive interspecific hybridization and genetic diversity.</title>
        <authorList>
            <person name="Bredeson J.V."/>
            <person name="Lyons J.B."/>
            <person name="Prochnik S.E."/>
            <person name="Wu G.A."/>
            <person name="Ha C.M."/>
            <person name="Edsinger-Gonzales E."/>
            <person name="Grimwood J."/>
            <person name="Schmutz J."/>
            <person name="Rabbi I.Y."/>
            <person name="Egesi C."/>
            <person name="Nauluvula P."/>
            <person name="Lebot V."/>
            <person name="Ndunguru J."/>
            <person name="Mkamilo G."/>
            <person name="Bart R.S."/>
            <person name="Setter T.L."/>
            <person name="Gleadow R.M."/>
            <person name="Kulakow P."/>
            <person name="Ferguson M.E."/>
            <person name="Rounsley S."/>
            <person name="Rokhsar D.S."/>
        </authorList>
    </citation>
    <scope>NUCLEOTIDE SEQUENCE [LARGE SCALE GENOMIC DNA]</scope>
    <source>
        <strain evidence="3">cv. AM560-2</strain>
    </source>
</reference>
<dbReference type="Pfam" id="PF12014">
    <property type="entry name" value="Cyclin_D1_bind"/>
    <property type="match status" value="1"/>
</dbReference>
<feature type="region of interest" description="Disordered" evidence="1">
    <location>
        <begin position="253"/>
        <end position="275"/>
    </location>
</feature>
<dbReference type="PANTHER" id="PTHR33917">
    <property type="entry name" value="PROTEIN EXECUTER 1, CHLOROPLASTIC"/>
    <property type="match status" value="1"/>
</dbReference>
<protein>
    <submittedName>
        <fullName evidence="2">Uncharacterized protein</fullName>
    </submittedName>
</protein>
<organism evidence="2 3">
    <name type="scientific">Manihot esculenta</name>
    <name type="common">Cassava</name>
    <name type="synonym">Jatropha manihot</name>
    <dbReference type="NCBI Taxonomy" id="3983"/>
    <lineage>
        <taxon>Eukaryota</taxon>
        <taxon>Viridiplantae</taxon>
        <taxon>Streptophyta</taxon>
        <taxon>Embryophyta</taxon>
        <taxon>Tracheophyta</taxon>
        <taxon>Spermatophyta</taxon>
        <taxon>Magnoliopsida</taxon>
        <taxon>eudicotyledons</taxon>
        <taxon>Gunneridae</taxon>
        <taxon>Pentapetalae</taxon>
        <taxon>rosids</taxon>
        <taxon>fabids</taxon>
        <taxon>Malpighiales</taxon>
        <taxon>Euphorbiaceae</taxon>
        <taxon>Crotonoideae</taxon>
        <taxon>Manihoteae</taxon>
        <taxon>Manihot</taxon>
    </lineage>
</organism>
<name>A0A2C9UJ51_MANES</name>
<dbReference type="STRING" id="3983.A0A2C9UJ51"/>
<dbReference type="OMA" id="MASTHPC"/>
<dbReference type="Proteomes" id="UP000091857">
    <property type="component" value="Chromosome 14"/>
</dbReference>
<dbReference type="GO" id="GO:0000304">
    <property type="term" value="P:response to singlet oxygen"/>
    <property type="evidence" value="ECO:0000318"/>
    <property type="project" value="GO_Central"/>
</dbReference>
<evidence type="ECO:0000256" key="1">
    <source>
        <dbReference type="SAM" id="MobiDB-lite"/>
    </source>
</evidence>
<dbReference type="GO" id="GO:0042651">
    <property type="term" value="C:thylakoid membrane"/>
    <property type="evidence" value="ECO:0000318"/>
    <property type="project" value="GO_Central"/>
</dbReference>
<proteinExistence type="predicted"/>
<sequence>MTAPNMWGMGQAASTLPHLTSFCCLDFSAKKSNNFSFVYGWGFTPLLDYRTNKNKMPSFFSNKNRVNSNFHCCSCSNTNNNANNNISGSASSSLDWDWNRWSRHFSEIEQAESFASVLKFQLEDAIENEDFQEAAKLKTAIAEATSRDNVAEIMSELQNAIDEERYHDASRLCKYTGSGLVGWWVGYSTDSDDPFGRLVRITPGVGRFIGRSYSPRQLVTASPGTPLFEIFVVKDAEERYVMQVVYLRRAKGVSTNSTGSPSTGKSPSAAEVERASAIDVQRNEVKAEKSEEKGINIEGATEEGIKSVINFLKDKIPGLKIKVMNVNATEEVIEDNDPVKQLMQEDEEKTTSIENSEDETGKLEEIQPDGVSLEGGSDPSEDAKDLDMKLFIGGVVHNDEDSPNKDEYVRLPAHLNDMERDSFVLHIPEKSLDYDSKESKASRIKVAAIAAKGVSELMPPDVAKAFWSADKVSSKVSKDVREIVKLAVSQAQKQSRLSKYTNFSRIITSNNNFDPFDGLYVGAFGPYGTEVVQLRRKFGHWNGVDDKSSDVEFFEYVEAVKLTGDLNVPSGQVTFRAKIGRGSRTSNRGMYPDELGVVSSYKGQGRIAEFGFRNPQWVDGELLQLNGKGIGPYVKGADLGFLYVIPEQSFLVLFSRLKLPD</sequence>
<feature type="compositionally biased region" description="Low complexity" evidence="1">
    <location>
        <begin position="254"/>
        <end position="268"/>
    </location>
</feature>
<dbReference type="OrthoDB" id="722566at2759"/>
<dbReference type="GO" id="GO:0010343">
    <property type="term" value="P:singlet oxygen-mediated programmed cell death"/>
    <property type="evidence" value="ECO:0007669"/>
    <property type="project" value="InterPro"/>
</dbReference>
<feature type="region of interest" description="Disordered" evidence="1">
    <location>
        <begin position="344"/>
        <end position="380"/>
    </location>
</feature>
<gene>
    <name evidence="2" type="ORF">MANES_14G066600v8</name>
</gene>